<comment type="cofactor">
    <cofactor evidence="2">
        <name>a divalent metal cation</name>
        <dbReference type="ChEBI" id="CHEBI:60240"/>
    </cofactor>
</comment>
<dbReference type="AlphaFoldDB" id="A0A0W8FZ49"/>
<dbReference type="GO" id="GO:0008685">
    <property type="term" value="F:2-C-methyl-D-erythritol 2,4-cyclodiphosphate synthase activity"/>
    <property type="evidence" value="ECO:0007669"/>
    <property type="project" value="UniProtKB-EC"/>
</dbReference>
<dbReference type="InterPro" id="IPR020555">
    <property type="entry name" value="MECDP_synthase_CS"/>
</dbReference>
<comment type="catalytic activity">
    <reaction evidence="1">
        <text>4-CDP-2-C-methyl-D-erythritol 2-phosphate = 2-C-methyl-D-erythritol 2,4-cyclic diphosphate + CMP</text>
        <dbReference type="Rhea" id="RHEA:23864"/>
        <dbReference type="ChEBI" id="CHEBI:57919"/>
        <dbReference type="ChEBI" id="CHEBI:58483"/>
        <dbReference type="ChEBI" id="CHEBI:60377"/>
        <dbReference type="EC" id="4.6.1.12"/>
    </reaction>
</comment>
<feature type="domain" description="2-C-methyl-D-erythritol 2,4-cyclodiphosphate synthase" evidence="8">
    <location>
        <begin position="5"/>
        <end position="158"/>
    </location>
</feature>
<evidence type="ECO:0000256" key="2">
    <source>
        <dbReference type="ARBA" id="ARBA00001968"/>
    </source>
</evidence>
<evidence type="ECO:0000313" key="9">
    <source>
        <dbReference type="EMBL" id="KUG26081.1"/>
    </source>
</evidence>
<dbReference type="GO" id="GO:0046872">
    <property type="term" value="F:metal ion binding"/>
    <property type="evidence" value="ECO:0007669"/>
    <property type="project" value="UniProtKB-KW"/>
</dbReference>
<evidence type="ECO:0000256" key="7">
    <source>
        <dbReference type="ARBA" id="ARBA00023239"/>
    </source>
</evidence>
<keyword evidence="7 9" id="KW-0456">Lyase</keyword>
<dbReference type="NCBIfam" id="TIGR00151">
    <property type="entry name" value="ispF"/>
    <property type="match status" value="1"/>
</dbReference>
<organism evidence="9">
    <name type="scientific">hydrocarbon metagenome</name>
    <dbReference type="NCBI Taxonomy" id="938273"/>
    <lineage>
        <taxon>unclassified sequences</taxon>
        <taxon>metagenomes</taxon>
        <taxon>ecological metagenomes</taxon>
    </lineage>
</organism>
<dbReference type="PANTHER" id="PTHR43181:SF1">
    <property type="entry name" value="2-C-METHYL-D-ERYTHRITOL 2,4-CYCLODIPHOSPHATE SYNTHASE, CHLOROPLASTIC"/>
    <property type="match status" value="1"/>
</dbReference>
<dbReference type="HAMAP" id="MF_00107">
    <property type="entry name" value="IspF"/>
    <property type="match status" value="1"/>
</dbReference>
<dbReference type="GO" id="GO:0019288">
    <property type="term" value="P:isopentenyl diphosphate biosynthetic process, methylerythritol 4-phosphate pathway"/>
    <property type="evidence" value="ECO:0007669"/>
    <property type="project" value="UniProtKB-UniPathway"/>
</dbReference>
<evidence type="ECO:0000259" key="8">
    <source>
        <dbReference type="Pfam" id="PF02542"/>
    </source>
</evidence>
<dbReference type="Pfam" id="PF02542">
    <property type="entry name" value="YgbB"/>
    <property type="match status" value="1"/>
</dbReference>
<dbReference type="SUPFAM" id="SSF69765">
    <property type="entry name" value="IpsF-like"/>
    <property type="match status" value="1"/>
</dbReference>
<dbReference type="PANTHER" id="PTHR43181">
    <property type="entry name" value="2-C-METHYL-D-ERYTHRITOL 2,4-CYCLODIPHOSPHATE SYNTHASE, CHLOROPLASTIC"/>
    <property type="match status" value="1"/>
</dbReference>
<accession>A0A0W8FZ49</accession>
<dbReference type="Gene3D" id="3.30.1330.50">
    <property type="entry name" value="2-C-methyl-D-erythritol 2,4-cyclodiphosphate synthase"/>
    <property type="match status" value="1"/>
</dbReference>
<evidence type="ECO:0000256" key="1">
    <source>
        <dbReference type="ARBA" id="ARBA00000200"/>
    </source>
</evidence>
<dbReference type="InterPro" id="IPR036571">
    <property type="entry name" value="MECDP_synthase_sf"/>
</dbReference>
<gene>
    <name evidence="9" type="ORF">ASZ90_004090</name>
</gene>
<keyword evidence="6" id="KW-0414">Isoprene biosynthesis</keyword>
<sequence>MSNQFRIGFGYDVHQLTEKRKLFLGGIEIPHTKGLQGHSDADALLHSITDALLGSLSLGDIGTHFPNSDPKFKDIQSKILLTESYYLVKQKGYTISNIDATVVTEQPKLNPYILKIRESISEILNLSMEQVSVKATTSEKMGFVGEEKGIKVYAVVLIQKDNS</sequence>
<dbReference type="CDD" id="cd00554">
    <property type="entry name" value="MECDP_synthase"/>
    <property type="match status" value="1"/>
</dbReference>
<dbReference type="EC" id="4.6.1.12" evidence="4"/>
<evidence type="ECO:0000256" key="4">
    <source>
        <dbReference type="ARBA" id="ARBA00012579"/>
    </source>
</evidence>
<dbReference type="InterPro" id="IPR003526">
    <property type="entry name" value="MECDP_synthase"/>
</dbReference>
<dbReference type="UniPathway" id="UPA00056">
    <property type="reaction ID" value="UER00095"/>
</dbReference>
<comment type="caution">
    <text evidence="9">The sequence shown here is derived from an EMBL/GenBank/DDBJ whole genome shotgun (WGS) entry which is preliminary data.</text>
</comment>
<evidence type="ECO:0000256" key="5">
    <source>
        <dbReference type="ARBA" id="ARBA00022723"/>
    </source>
</evidence>
<keyword evidence="5" id="KW-0479">Metal-binding</keyword>
<proteinExistence type="inferred from homology"/>
<evidence type="ECO:0000256" key="3">
    <source>
        <dbReference type="ARBA" id="ARBA00004709"/>
    </source>
</evidence>
<evidence type="ECO:0000256" key="6">
    <source>
        <dbReference type="ARBA" id="ARBA00023229"/>
    </source>
</evidence>
<name>A0A0W8FZ49_9ZZZZ</name>
<protein>
    <recommendedName>
        <fullName evidence="4">2-C-methyl-D-erythritol 2,4-cyclodiphosphate synthase</fullName>
        <ecNumber evidence="4">4.6.1.12</ecNumber>
    </recommendedName>
</protein>
<dbReference type="EMBL" id="LNQE01000540">
    <property type="protein sequence ID" value="KUG26081.1"/>
    <property type="molecule type" value="Genomic_DNA"/>
</dbReference>
<dbReference type="GO" id="GO:0016114">
    <property type="term" value="P:terpenoid biosynthetic process"/>
    <property type="evidence" value="ECO:0007669"/>
    <property type="project" value="InterPro"/>
</dbReference>
<dbReference type="PROSITE" id="PS01350">
    <property type="entry name" value="ISPF"/>
    <property type="match status" value="1"/>
</dbReference>
<reference evidence="9" key="1">
    <citation type="journal article" date="2015" name="Proc. Natl. Acad. Sci. U.S.A.">
        <title>Networks of energetic and metabolic interactions define dynamics in microbial communities.</title>
        <authorList>
            <person name="Embree M."/>
            <person name="Liu J.K."/>
            <person name="Al-Bassam M.M."/>
            <person name="Zengler K."/>
        </authorList>
    </citation>
    <scope>NUCLEOTIDE SEQUENCE</scope>
</reference>
<dbReference type="FunFam" id="3.30.1330.50:FF:000001">
    <property type="entry name" value="2-C-methyl-D-erythritol 2,4-cyclodiphosphate synthase"/>
    <property type="match status" value="1"/>
</dbReference>
<comment type="pathway">
    <text evidence="3">Isoprenoid biosynthesis; isopentenyl diphosphate biosynthesis via DXP pathway; isopentenyl diphosphate from 1-deoxy-D-xylulose 5-phosphate: step 4/6.</text>
</comment>